<keyword evidence="3" id="KW-1185">Reference proteome</keyword>
<dbReference type="EMBL" id="JASCZI010091232">
    <property type="protein sequence ID" value="MED6149571.1"/>
    <property type="molecule type" value="Genomic_DNA"/>
</dbReference>
<reference evidence="2 3" key="1">
    <citation type="journal article" date="2023" name="Plants (Basel)">
        <title>Bridging the Gap: Combining Genomics and Transcriptomics Approaches to Understand Stylosanthes scabra, an Orphan Legume from the Brazilian Caatinga.</title>
        <authorList>
            <person name="Ferreira-Neto J.R.C."/>
            <person name="da Silva M.D."/>
            <person name="Binneck E."/>
            <person name="de Melo N.F."/>
            <person name="da Silva R.H."/>
            <person name="de Melo A.L.T.M."/>
            <person name="Pandolfi V."/>
            <person name="Bustamante F.O."/>
            <person name="Brasileiro-Vidal A.C."/>
            <person name="Benko-Iseppon A.M."/>
        </authorList>
    </citation>
    <scope>NUCLEOTIDE SEQUENCE [LARGE SCALE GENOMIC DNA]</scope>
    <source>
        <tissue evidence="2">Leaves</tissue>
    </source>
</reference>
<accession>A0ABU6TLB6</accession>
<proteinExistence type="predicted"/>
<evidence type="ECO:0000313" key="3">
    <source>
        <dbReference type="Proteomes" id="UP001341840"/>
    </source>
</evidence>
<gene>
    <name evidence="2" type="ORF">PIB30_063762</name>
</gene>
<evidence type="ECO:0000256" key="1">
    <source>
        <dbReference type="SAM" id="Coils"/>
    </source>
</evidence>
<keyword evidence="1" id="KW-0175">Coiled coil</keyword>
<sequence length="149" mass="17230">MEVDTMDAILAQNKAISQQLNALNKKVEKLEVALMNPYFMIKYVGVASRLHKHQQNLPTQQESCPLALKQRKQLTSNNRTCPRNKWSCARSFLVPATLLAQEMIVDTHLRAEFHSNRRVEVEFQVFGPRPRPSPNSFYLKEEWLKHKGG</sequence>
<organism evidence="2 3">
    <name type="scientific">Stylosanthes scabra</name>
    <dbReference type="NCBI Taxonomy" id="79078"/>
    <lineage>
        <taxon>Eukaryota</taxon>
        <taxon>Viridiplantae</taxon>
        <taxon>Streptophyta</taxon>
        <taxon>Embryophyta</taxon>
        <taxon>Tracheophyta</taxon>
        <taxon>Spermatophyta</taxon>
        <taxon>Magnoliopsida</taxon>
        <taxon>eudicotyledons</taxon>
        <taxon>Gunneridae</taxon>
        <taxon>Pentapetalae</taxon>
        <taxon>rosids</taxon>
        <taxon>fabids</taxon>
        <taxon>Fabales</taxon>
        <taxon>Fabaceae</taxon>
        <taxon>Papilionoideae</taxon>
        <taxon>50 kb inversion clade</taxon>
        <taxon>dalbergioids sensu lato</taxon>
        <taxon>Dalbergieae</taxon>
        <taxon>Pterocarpus clade</taxon>
        <taxon>Stylosanthes</taxon>
    </lineage>
</organism>
<dbReference type="Proteomes" id="UP001341840">
    <property type="component" value="Unassembled WGS sequence"/>
</dbReference>
<name>A0ABU6TLB6_9FABA</name>
<protein>
    <submittedName>
        <fullName evidence="2">Uncharacterized protein</fullName>
    </submittedName>
</protein>
<evidence type="ECO:0000313" key="2">
    <source>
        <dbReference type="EMBL" id="MED6149571.1"/>
    </source>
</evidence>
<comment type="caution">
    <text evidence="2">The sequence shown here is derived from an EMBL/GenBank/DDBJ whole genome shotgun (WGS) entry which is preliminary data.</text>
</comment>
<feature type="coiled-coil region" evidence="1">
    <location>
        <begin position="6"/>
        <end position="33"/>
    </location>
</feature>